<protein>
    <submittedName>
        <fullName evidence="2">Immunity 26/phosphotriesterase HocA family protein</fullName>
    </submittedName>
</protein>
<proteinExistence type="predicted"/>
<dbReference type="Proteomes" id="UP001168902">
    <property type="component" value="Unassembled WGS sequence"/>
</dbReference>
<reference evidence="2 4" key="2">
    <citation type="submission" date="2023-07" db="EMBL/GenBank/DDBJ databases">
        <title>A novel proteolytic Acinetobacter species.</title>
        <authorList>
            <person name="Nemec A."/>
            <person name="Radolfova-Krizova L."/>
        </authorList>
    </citation>
    <scope>NUCLEOTIDE SEQUENCE [LARGE SCALE GENOMIC DNA]</scope>
    <source>
        <strain evidence="2 4">NIPH 1865</strain>
    </source>
</reference>
<dbReference type="EMBL" id="JAUMJH010000054">
    <property type="protein sequence ID" value="MDO3658840.1"/>
    <property type="molecule type" value="Genomic_DNA"/>
</dbReference>
<evidence type="ECO:0000313" key="3">
    <source>
        <dbReference type="Proteomes" id="UP000016203"/>
    </source>
</evidence>
<dbReference type="HOGENOM" id="CLU_1682866_0_0_6"/>
<dbReference type="EMBL" id="AQFL01000012">
    <property type="protein sequence ID" value="EOR07729.1"/>
    <property type="molecule type" value="Genomic_DNA"/>
</dbReference>
<evidence type="ECO:0000313" key="1">
    <source>
        <dbReference type="EMBL" id="EOR07729.1"/>
    </source>
</evidence>
<accession>R9AZR4</accession>
<comment type="caution">
    <text evidence="1">The sequence shown here is derived from an EMBL/GenBank/DDBJ whole genome shotgun (WGS) entry which is preliminary data.</text>
</comment>
<dbReference type="Proteomes" id="UP000016203">
    <property type="component" value="Unassembled WGS sequence"/>
</dbReference>
<reference evidence="1 3" key="1">
    <citation type="submission" date="2013-03" db="EMBL/GenBank/DDBJ databases">
        <title>The Genome Sequence of Acinetobacter sp. CIP 110321.</title>
        <authorList>
            <consortium name="The Broad Institute Genome Sequencing Platform"/>
            <consortium name="The Broad Institute Genome Sequencing Center for Infectious Disease"/>
            <person name="Cerqueira G."/>
            <person name="Feldgarden M."/>
            <person name="Courvalin P."/>
            <person name="Perichon B."/>
            <person name="Grillot-Courvalin C."/>
            <person name="Clermont D."/>
            <person name="Rocha E."/>
            <person name="Yoon E.-J."/>
            <person name="Nemec A."/>
            <person name="Walker B."/>
            <person name="Young S.K."/>
            <person name="Zeng Q."/>
            <person name="Gargeya S."/>
            <person name="Fitzgerald M."/>
            <person name="Haas B."/>
            <person name="Abouelleil A."/>
            <person name="Alvarado L."/>
            <person name="Arachchi H.M."/>
            <person name="Berlin A.M."/>
            <person name="Chapman S.B."/>
            <person name="Dewar J."/>
            <person name="Goldberg J."/>
            <person name="Griggs A."/>
            <person name="Gujja S."/>
            <person name="Hansen M."/>
            <person name="Howarth C."/>
            <person name="Imamovic A."/>
            <person name="Larimer J."/>
            <person name="McCowan C."/>
            <person name="Murphy C."/>
            <person name="Neiman D."/>
            <person name="Pearson M."/>
            <person name="Priest M."/>
            <person name="Roberts A."/>
            <person name="Saif S."/>
            <person name="Shea T."/>
            <person name="Sisk P."/>
            <person name="Sykes S."/>
            <person name="Wortman J."/>
            <person name="Nusbaum C."/>
            <person name="Birren B."/>
        </authorList>
    </citation>
    <scope>NUCLEOTIDE SEQUENCE [LARGE SCALE GENOMIC DNA]</scope>
    <source>
        <strain evidence="1 3">CIP 110321</strain>
    </source>
</reference>
<dbReference type="InterPro" id="IPR029278">
    <property type="entry name" value="Imm26"/>
</dbReference>
<evidence type="ECO:0000313" key="4">
    <source>
        <dbReference type="Proteomes" id="UP001168902"/>
    </source>
</evidence>
<keyword evidence="4" id="KW-1185">Reference proteome</keyword>
<gene>
    <name evidence="1" type="ORF">F896_02102</name>
    <name evidence="2" type="ORF">Q3V53_16890</name>
</gene>
<dbReference type="RefSeq" id="WP_016163785.1">
    <property type="nucleotide sequence ID" value="NZ_JAKZGC010000011.1"/>
</dbReference>
<dbReference type="AlphaFoldDB" id="R9AZR4"/>
<evidence type="ECO:0000313" key="2">
    <source>
        <dbReference type="EMBL" id="MDO3658840.1"/>
    </source>
</evidence>
<dbReference type="Pfam" id="PF15428">
    <property type="entry name" value="Imm26"/>
    <property type="match status" value="1"/>
</dbReference>
<sequence>MAINKRIKRKEGDITLIKLSNNSFCYGRVLAAPLFAFYNLNTSQPLLDIDQIIGKNVLFKVWVMKHAITSSRWEIIGNRNLDSNLISFPLFFKQDMFTKEFAIYDSRTSLEISAGYDECKSLERAAVWEPEHIEDRLKDFFEGNANKWVESLKPKL</sequence>
<dbReference type="OrthoDB" id="3523981at2"/>
<name>R9AZR4_9GAMM</name>
<organism evidence="1 3">
    <name type="scientific">Acinetobacter genomosp. 15BJ</name>
    <dbReference type="NCBI Taxonomy" id="106651"/>
    <lineage>
        <taxon>Bacteria</taxon>
        <taxon>Pseudomonadati</taxon>
        <taxon>Pseudomonadota</taxon>
        <taxon>Gammaproteobacteria</taxon>
        <taxon>Moraxellales</taxon>
        <taxon>Moraxellaceae</taxon>
        <taxon>Acinetobacter</taxon>
    </lineage>
</organism>